<keyword evidence="2" id="KW-1185">Reference proteome</keyword>
<evidence type="ECO:0000313" key="1">
    <source>
        <dbReference type="EMBL" id="SFP51850.1"/>
    </source>
</evidence>
<sequence>MAPSINRLLQARDAMLTIISSREDGARYVPIFLRLEKEIAAHKGTNEDYQRILQMAAERSSAAA</sequence>
<organism evidence="1 2">
    <name type="scientific">Tranquillimonas alkanivorans</name>
    <dbReference type="NCBI Taxonomy" id="441119"/>
    <lineage>
        <taxon>Bacteria</taxon>
        <taxon>Pseudomonadati</taxon>
        <taxon>Pseudomonadota</taxon>
        <taxon>Alphaproteobacteria</taxon>
        <taxon>Rhodobacterales</taxon>
        <taxon>Roseobacteraceae</taxon>
        <taxon>Tranquillimonas</taxon>
    </lineage>
</organism>
<accession>A0A1I5R0E8</accession>
<gene>
    <name evidence="1" type="ORF">SAMN04488047_107204</name>
</gene>
<dbReference type="Proteomes" id="UP000199356">
    <property type="component" value="Unassembled WGS sequence"/>
</dbReference>
<name>A0A1I5R0E8_9RHOB</name>
<dbReference type="OrthoDB" id="7874822at2"/>
<protein>
    <submittedName>
        <fullName evidence="1">Uncharacterized protein</fullName>
    </submittedName>
</protein>
<dbReference type="AlphaFoldDB" id="A0A1I5R0E8"/>
<dbReference type="RefSeq" id="WP_093421604.1">
    <property type="nucleotide sequence ID" value="NZ_FOXA01000007.1"/>
</dbReference>
<reference evidence="1 2" key="1">
    <citation type="submission" date="2016-10" db="EMBL/GenBank/DDBJ databases">
        <authorList>
            <person name="de Groot N.N."/>
        </authorList>
    </citation>
    <scope>NUCLEOTIDE SEQUENCE [LARGE SCALE GENOMIC DNA]</scope>
    <source>
        <strain evidence="1 2">DSM 19547</strain>
    </source>
</reference>
<dbReference type="EMBL" id="FOXA01000007">
    <property type="protein sequence ID" value="SFP51850.1"/>
    <property type="molecule type" value="Genomic_DNA"/>
</dbReference>
<proteinExistence type="predicted"/>
<evidence type="ECO:0000313" key="2">
    <source>
        <dbReference type="Proteomes" id="UP000199356"/>
    </source>
</evidence>